<evidence type="ECO:0000256" key="1">
    <source>
        <dbReference type="ARBA" id="ARBA00004141"/>
    </source>
</evidence>
<feature type="transmembrane region" description="Helical" evidence="12">
    <location>
        <begin position="218"/>
        <end position="237"/>
    </location>
</feature>
<evidence type="ECO:0000256" key="4">
    <source>
        <dbReference type="ARBA" id="ARBA00022538"/>
    </source>
</evidence>
<feature type="transmembrane region" description="Helical" evidence="12">
    <location>
        <begin position="142"/>
        <end position="163"/>
    </location>
</feature>
<feature type="transmembrane region" description="Helical" evidence="12">
    <location>
        <begin position="249"/>
        <end position="269"/>
    </location>
</feature>
<protein>
    <submittedName>
        <fullName evidence="14">Cation calcium exchanger 4</fullName>
    </submittedName>
</protein>
<evidence type="ECO:0000256" key="12">
    <source>
        <dbReference type="SAM" id="Phobius"/>
    </source>
</evidence>
<keyword evidence="10" id="KW-0739">Sodium transport</keyword>
<feature type="transmembrane region" description="Helical" evidence="12">
    <location>
        <begin position="183"/>
        <end position="206"/>
    </location>
</feature>
<evidence type="ECO:0000256" key="2">
    <source>
        <dbReference type="ARBA" id="ARBA00022448"/>
    </source>
</evidence>
<evidence type="ECO:0000256" key="3">
    <source>
        <dbReference type="ARBA" id="ARBA00022449"/>
    </source>
</evidence>
<comment type="similarity">
    <text evidence="11">Belongs to the Ca(2+):cation antiporter (CaCA) (TC 2.A.19) family. Cation/calcium exchanger (CCX) subfamily.</text>
</comment>
<feature type="transmembrane region" description="Helical" evidence="12">
    <location>
        <begin position="275"/>
        <end position="297"/>
    </location>
</feature>
<evidence type="ECO:0000313" key="15">
    <source>
        <dbReference type="Proteomes" id="UP000325081"/>
    </source>
</evidence>
<evidence type="ECO:0000256" key="7">
    <source>
        <dbReference type="ARBA" id="ARBA00022989"/>
    </source>
</evidence>
<keyword evidence="3" id="KW-0050">Antiport</keyword>
<keyword evidence="9 12" id="KW-0472">Membrane</keyword>
<evidence type="ECO:0000256" key="9">
    <source>
        <dbReference type="ARBA" id="ARBA00023136"/>
    </source>
</evidence>
<evidence type="ECO:0000313" key="14">
    <source>
        <dbReference type="EMBL" id="GER36076.1"/>
    </source>
</evidence>
<dbReference type="GO" id="GO:0008324">
    <property type="term" value="F:monoatomic cation transmembrane transporter activity"/>
    <property type="evidence" value="ECO:0007669"/>
    <property type="project" value="TreeGrafter"/>
</dbReference>
<dbReference type="InterPro" id="IPR051359">
    <property type="entry name" value="CaCA_antiporter"/>
</dbReference>
<comment type="caution">
    <text evidence="14">The sequence shown here is derived from an EMBL/GenBank/DDBJ whole genome shotgun (WGS) entry which is preliminary data.</text>
</comment>
<accession>A0A5A7PTY0</accession>
<keyword evidence="7 12" id="KW-1133">Transmembrane helix</keyword>
<feature type="transmembrane region" description="Helical" evidence="12">
    <location>
        <begin position="503"/>
        <end position="526"/>
    </location>
</feature>
<evidence type="ECO:0000256" key="11">
    <source>
        <dbReference type="ARBA" id="ARBA00038187"/>
    </source>
</evidence>
<keyword evidence="6" id="KW-0630">Potassium</keyword>
<keyword evidence="5 12" id="KW-0812">Transmembrane</keyword>
<dbReference type="GO" id="GO:0006814">
    <property type="term" value="P:sodium ion transport"/>
    <property type="evidence" value="ECO:0007669"/>
    <property type="project" value="UniProtKB-KW"/>
</dbReference>
<dbReference type="OrthoDB" id="407410at2759"/>
<evidence type="ECO:0000256" key="6">
    <source>
        <dbReference type="ARBA" id="ARBA00022958"/>
    </source>
</evidence>
<name>A0A5A7PTY0_STRAF</name>
<dbReference type="EMBL" id="BKCP01005072">
    <property type="protein sequence ID" value="GER36076.1"/>
    <property type="molecule type" value="Genomic_DNA"/>
</dbReference>
<keyword evidence="15" id="KW-1185">Reference proteome</keyword>
<keyword evidence="4" id="KW-0633">Potassium transport</keyword>
<dbReference type="InterPro" id="IPR004837">
    <property type="entry name" value="NaCa_Exmemb"/>
</dbReference>
<dbReference type="Gene3D" id="1.20.1420.30">
    <property type="entry name" value="NCX, central ion-binding region"/>
    <property type="match status" value="2"/>
</dbReference>
<comment type="subcellular location">
    <subcellularLocation>
        <location evidence="1">Membrane</location>
        <topology evidence="1">Multi-pass membrane protein</topology>
    </subcellularLocation>
</comment>
<dbReference type="GO" id="GO:0016020">
    <property type="term" value="C:membrane"/>
    <property type="evidence" value="ECO:0007669"/>
    <property type="project" value="UniProtKB-SubCell"/>
</dbReference>
<keyword evidence="10" id="KW-0406">Ion transport</keyword>
<sequence length="647" mass="70834">MLIWGRMFCPRMLSKFRGSFNGLCFLILLFFLTHKDGIFQNPFSKVPIFKPNHPENPTFRRRIYQTTVNSPNLTRITNREPDSDHNAIIHSNRNPTICTEIYHHNGYTSKCDYLRANPSCNPGGFLNYMLFFYCDCQKVEPLGYIVLTIWLIALFYLLGNTAADYFCCSLEKLSNILKLSPTVAGATLLPLGNGAPDVFASIAAFVGRASGEVGLNSVLGGAVFVTCVVVGAVSFCVAGKDVRIDKKCFFRDVGFFLIALVSLFIILVVGEVSVAGAIAFVSIYVVYTLCVGIGELARKHGQGLRLNLLVPLLPVTESVVSSGGGGIVDEELSVTDFEDSVPHLESKLPHWMWASNVVIYSNEFGKTSDDGENPKCYLWGWKEEEEEEDRSEKCSFLTCSNLCSLLELPLEIPRRVTIPIVEEDRWSKKYAVASALFAPLLLSVLYGGFYLIGALVGCTLGLLALVCTEPDRPPRNFLLPWVLGGFLMSIVWFYIIANELVALLVTFGVVLKIKPSVLALTVLAWGNSMGDFMSNVAIALGGSHGVQIAVTGSYAGPMFNTLVGLGLSLLLGAWFERPGCYVIPRDRSLYWTLGFLVLGLVWALVMVPRNGMKPGKVLGVGLIAIYVGFLVCRATLAVGEGMFDGSS</sequence>
<feature type="transmembrane region" description="Helical" evidence="12">
    <location>
        <begin position="617"/>
        <end position="638"/>
    </location>
</feature>
<dbReference type="AlphaFoldDB" id="A0A5A7PTY0"/>
<feature type="transmembrane region" description="Helical" evidence="12">
    <location>
        <begin position="588"/>
        <end position="605"/>
    </location>
</feature>
<dbReference type="InterPro" id="IPR044880">
    <property type="entry name" value="NCX_ion-bd_dom_sf"/>
</dbReference>
<dbReference type="PANTHER" id="PTHR12266">
    <property type="entry name" value="NA+/CA2+ K+ INDEPENDENT EXCHANGER"/>
    <property type="match status" value="1"/>
</dbReference>
<feature type="transmembrane region" description="Helical" evidence="12">
    <location>
        <begin position="557"/>
        <end position="576"/>
    </location>
</feature>
<proteinExistence type="inferred from homology"/>
<gene>
    <name evidence="14" type="ORF">STAS_12395</name>
</gene>
<evidence type="ECO:0000256" key="8">
    <source>
        <dbReference type="ARBA" id="ARBA00023053"/>
    </source>
</evidence>
<evidence type="ECO:0000259" key="13">
    <source>
        <dbReference type="Pfam" id="PF01699"/>
    </source>
</evidence>
<feature type="transmembrane region" description="Helical" evidence="12">
    <location>
        <begin position="435"/>
        <end position="466"/>
    </location>
</feature>
<keyword evidence="8" id="KW-0915">Sodium</keyword>
<reference evidence="15" key="1">
    <citation type="journal article" date="2019" name="Curr. Biol.">
        <title>Genome Sequence of Striga asiatica Provides Insight into the Evolution of Plant Parasitism.</title>
        <authorList>
            <person name="Yoshida S."/>
            <person name="Kim S."/>
            <person name="Wafula E.K."/>
            <person name="Tanskanen J."/>
            <person name="Kim Y.M."/>
            <person name="Honaas L."/>
            <person name="Yang Z."/>
            <person name="Spallek T."/>
            <person name="Conn C.E."/>
            <person name="Ichihashi Y."/>
            <person name="Cheong K."/>
            <person name="Cui S."/>
            <person name="Der J.P."/>
            <person name="Gundlach H."/>
            <person name="Jiao Y."/>
            <person name="Hori C."/>
            <person name="Ishida J.K."/>
            <person name="Kasahara H."/>
            <person name="Kiba T."/>
            <person name="Kim M.S."/>
            <person name="Koo N."/>
            <person name="Laohavisit A."/>
            <person name="Lee Y.H."/>
            <person name="Lumba S."/>
            <person name="McCourt P."/>
            <person name="Mortimer J.C."/>
            <person name="Mutuku J.M."/>
            <person name="Nomura T."/>
            <person name="Sasaki-Sekimoto Y."/>
            <person name="Seto Y."/>
            <person name="Wang Y."/>
            <person name="Wakatake T."/>
            <person name="Sakakibara H."/>
            <person name="Demura T."/>
            <person name="Yamaguchi S."/>
            <person name="Yoneyama K."/>
            <person name="Manabe R.I."/>
            <person name="Nelson D.C."/>
            <person name="Schulman A.H."/>
            <person name="Timko M.P."/>
            <person name="dePamphilis C.W."/>
            <person name="Choi D."/>
            <person name="Shirasu K."/>
        </authorList>
    </citation>
    <scope>NUCLEOTIDE SEQUENCE [LARGE SCALE GENOMIC DNA]</scope>
    <source>
        <strain evidence="15">cv. UVA1</strain>
    </source>
</reference>
<dbReference type="GO" id="GO:0006813">
    <property type="term" value="P:potassium ion transport"/>
    <property type="evidence" value="ECO:0007669"/>
    <property type="project" value="UniProtKB-KW"/>
</dbReference>
<feature type="transmembrane region" description="Helical" evidence="12">
    <location>
        <begin position="478"/>
        <end position="496"/>
    </location>
</feature>
<dbReference type="PANTHER" id="PTHR12266:SF0">
    <property type="entry name" value="MITOCHONDRIAL SODIUM_CALCIUM EXCHANGER PROTEIN"/>
    <property type="match status" value="1"/>
</dbReference>
<evidence type="ECO:0000256" key="10">
    <source>
        <dbReference type="ARBA" id="ARBA00023201"/>
    </source>
</evidence>
<feature type="domain" description="Sodium/calcium exchanger membrane region" evidence="13">
    <location>
        <begin position="149"/>
        <end position="289"/>
    </location>
</feature>
<dbReference type="Pfam" id="PF01699">
    <property type="entry name" value="Na_Ca_ex"/>
    <property type="match status" value="2"/>
</dbReference>
<feature type="domain" description="Sodium/calcium exchanger membrane region" evidence="13">
    <location>
        <begin position="482"/>
        <end position="632"/>
    </location>
</feature>
<dbReference type="GO" id="GO:0015297">
    <property type="term" value="F:antiporter activity"/>
    <property type="evidence" value="ECO:0007669"/>
    <property type="project" value="UniProtKB-KW"/>
</dbReference>
<evidence type="ECO:0000256" key="5">
    <source>
        <dbReference type="ARBA" id="ARBA00022692"/>
    </source>
</evidence>
<keyword evidence="2" id="KW-0813">Transport</keyword>
<organism evidence="14 15">
    <name type="scientific">Striga asiatica</name>
    <name type="common">Asiatic witchweed</name>
    <name type="synonym">Buchnera asiatica</name>
    <dbReference type="NCBI Taxonomy" id="4170"/>
    <lineage>
        <taxon>Eukaryota</taxon>
        <taxon>Viridiplantae</taxon>
        <taxon>Streptophyta</taxon>
        <taxon>Embryophyta</taxon>
        <taxon>Tracheophyta</taxon>
        <taxon>Spermatophyta</taxon>
        <taxon>Magnoliopsida</taxon>
        <taxon>eudicotyledons</taxon>
        <taxon>Gunneridae</taxon>
        <taxon>Pentapetalae</taxon>
        <taxon>asterids</taxon>
        <taxon>lamiids</taxon>
        <taxon>Lamiales</taxon>
        <taxon>Orobanchaceae</taxon>
        <taxon>Buchnereae</taxon>
        <taxon>Striga</taxon>
    </lineage>
</organism>
<dbReference type="Proteomes" id="UP000325081">
    <property type="component" value="Unassembled WGS sequence"/>
</dbReference>